<sequence>MALDADLFRPGSCAMRLTHIDTLSSRSKTSLIKSIATDISATFIYIAKQAEAGNLSAIHTGPINDVIGTIKDTEVAHREALERKLARYKRVERRLRRERKWMKRELMGLTKKADAVVEDWKTRVHGVSKELEETRRELEFVGEKYALLKAAEQTRARNQESGEEEQIPPGHV</sequence>
<evidence type="ECO:0000256" key="2">
    <source>
        <dbReference type="SAM" id="MobiDB-lite"/>
    </source>
</evidence>
<evidence type="ECO:0000256" key="1">
    <source>
        <dbReference type="SAM" id="Coils"/>
    </source>
</evidence>
<feature type="region of interest" description="Disordered" evidence="2">
    <location>
        <begin position="152"/>
        <end position="172"/>
    </location>
</feature>
<dbReference type="VEuPathDB" id="FungiDB:C8Q69DRAFT_83061"/>
<protein>
    <submittedName>
        <fullName evidence="3">Uncharacterized protein</fullName>
    </submittedName>
</protein>
<dbReference type="EMBL" id="RCNU01000012">
    <property type="protein sequence ID" value="RWQ92584.1"/>
    <property type="molecule type" value="Genomic_DNA"/>
</dbReference>
<dbReference type="RefSeq" id="XP_028482229.1">
    <property type="nucleotide sequence ID" value="XM_028634084.1"/>
</dbReference>
<organism evidence="3 4">
    <name type="scientific">Byssochlamys spectabilis</name>
    <name type="common">Paecilomyces variotii</name>
    <dbReference type="NCBI Taxonomy" id="264951"/>
    <lineage>
        <taxon>Eukaryota</taxon>
        <taxon>Fungi</taxon>
        <taxon>Dikarya</taxon>
        <taxon>Ascomycota</taxon>
        <taxon>Pezizomycotina</taxon>
        <taxon>Eurotiomycetes</taxon>
        <taxon>Eurotiomycetidae</taxon>
        <taxon>Eurotiales</taxon>
        <taxon>Thermoascaceae</taxon>
        <taxon>Paecilomyces</taxon>
    </lineage>
</organism>
<gene>
    <name evidence="3" type="ORF">C8Q69DRAFT_83061</name>
</gene>
<evidence type="ECO:0000313" key="3">
    <source>
        <dbReference type="EMBL" id="RWQ92584.1"/>
    </source>
</evidence>
<accession>A0A443HLA4</accession>
<dbReference type="AlphaFoldDB" id="A0A443HLA4"/>
<keyword evidence="4" id="KW-1185">Reference proteome</keyword>
<reference evidence="3 4" key="1">
    <citation type="journal article" date="2018" name="Front. Microbiol.">
        <title>Genomic and genetic insights into a cosmopolitan fungus, Paecilomyces variotii (Eurotiales).</title>
        <authorList>
            <person name="Urquhart A.S."/>
            <person name="Mondo S.J."/>
            <person name="Makela M.R."/>
            <person name="Hane J.K."/>
            <person name="Wiebenga A."/>
            <person name="He G."/>
            <person name="Mihaltcheva S."/>
            <person name="Pangilinan J."/>
            <person name="Lipzen A."/>
            <person name="Barry K."/>
            <person name="de Vries R.P."/>
            <person name="Grigoriev I.V."/>
            <person name="Idnurm A."/>
        </authorList>
    </citation>
    <scope>NUCLEOTIDE SEQUENCE [LARGE SCALE GENOMIC DNA]</scope>
    <source>
        <strain evidence="3 4">CBS 101075</strain>
    </source>
</reference>
<name>A0A443HLA4_BYSSP</name>
<dbReference type="STRING" id="264951.A0A443HLA4"/>
<comment type="caution">
    <text evidence="3">The sequence shown here is derived from an EMBL/GenBank/DDBJ whole genome shotgun (WGS) entry which is preliminary data.</text>
</comment>
<dbReference type="GeneID" id="39603361"/>
<evidence type="ECO:0000313" key="4">
    <source>
        <dbReference type="Proteomes" id="UP000283841"/>
    </source>
</evidence>
<keyword evidence="1" id="KW-0175">Coiled coil</keyword>
<dbReference type="Proteomes" id="UP000283841">
    <property type="component" value="Unassembled WGS sequence"/>
</dbReference>
<proteinExistence type="predicted"/>
<feature type="coiled-coil region" evidence="1">
    <location>
        <begin position="78"/>
        <end position="151"/>
    </location>
</feature>